<keyword evidence="9" id="KW-1185">Reference proteome</keyword>
<dbReference type="PANTHER" id="PTHR34873">
    <property type="entry name" value="SSR1766 PROTEIN"/>
    <property type="match status" value="1"/>
</dbReference>
<evidence type="ECO:0000256" key="5">
    <source>
        <dbReference type="ARBA" id="ARBA00022801"/>
    </source>
</evidence>
<dbReference type="PANTHER" id="PTHR34873:SF3">
    <property type="entry name" value="ADDICTION MODULE TOXIN, HICA FAMILY"/>
    <property type="match status" value="1"/>
</dbReference>
<keyword evidence="3" id="KW-0540">Nuclease</keyword>
<evidence type="ECO:0000256" key="2">
    <source>
        <dbReference type="ARBA" id="ARBA00022649"/>
    </source>
</evidence>
<name>A0A5C5XHP6_9PLAN</name>
<dbReference type="InterPro" id="IPR012933">
    <property type="entry name" value="HicA_mRNA_interferase"/>
</dbReference>
<dbReference type="Pfam" id="PF07927">
    <property type="entry name" value="HicA_toxin"/>
    <property type="match status" value="1"/>
</dbReference>
<keyword evidence="4" id="KW-0255">Endonuclease</keyword>
<comment type="caution">
    <text evidence="8">The sequence shown here is derived from an EMBL/GenBank/DDBJ whole genome shotgun (WGS) entry which is preliminary data.</text>
</comment>
<comment type="similarity">
    <text evidence="1">Belongs to the HicA mRNA interferase family.</text>
</comment>
<dbReference type="Gene3D" id="3.30.920.30">
    <property type="entry name" value="Hypothetical protein"/>
    <property type="match status" value="1"/>
</dbReference>
<dbReference type="GO" id="GO:0016787">
    <property type="term" value="F:hydrolase activity"/>
    <property type="evidence" value="ECO:0007669"/>
    <property type="project" value="UniProtKB-KW"/>
</dbReference>
<dbReference type="EMBL" id="SJPG01000001">
    <property type="protein sequence ID" value="TWT62229.1"/>
    <property type="molecule type" value="Genomic_DNA"/>
</dbReference>
<evidence type="ECO:0000256" key="4">
    <source>
        <dbReference type="ARBA" id="ARBA00022759"/>
    </source>
</evidence>
<evidence type="ECO:0000313" key="9">
    <source>
        <dbReference type="Proteomes" id="UP000316095"/>
    </source>
</evidence>
<dbReference type="SUPFAM" id="SSF54786">
    <property type="entry name" value="YcfA/nrd intein domain"/>
    <property type="match status" value="1"/>
</dbReference>
<protein>
    <submittedName>
        <fullName evidence="8">YcfA-like protein</fullName>
    </submittedName>
</protein>
<gene>
    <name evidence="8" type="ORF">Pan54_29700</name>
</gene>
<organism evidence="8 9">
    <name type="scientific">Rubinisphaera italica</name>
    <dbReference type="NCBI Taxonomy" id="2527969"/>
    <lineage>
        <taxon>Bacteria</taxon>
        <taxon>Pseudomonadati</taxon>
        <taxon>Planctomycetota</taxon>
        <taxon>Planctomycetia</taxon>
        <taxon>Planctomycetales</taxon>
        <taxon>Planctomycetaceae</taxon>
        <taxon>Rubinisphaera</taxon>
    </lineage>
</organism>
<dbReference type="GO" id="GO:0003729">
    <property type="term" value="F:mRNA binding"/>
    <property type="evidence" value="ECO:0007669"/>
    <property type="project" value="InterPro"/>
</dbReference>
<dbReference type="Proteomes" id="UP000316095">
    <property type="component" value="Unassembled WGS sequence"/>
</dbReference>
<evidence type="ECO:0000256" key="1">
    <source>
        <dbReference type="ARBA" id="ARBA00006620"/>
    </source>
</evidence>
<evidence type="ECO:0000256" key="6">
    <source>
        <dbReference type="ARBA" id="ARBA00022884"/>
    </source>
</evidence>
<sequence length="78" mass="8610">MATKIPRISGKKAIKAFQKAGFEVVRTKGSHHIMNKEDHPSPLNIPVHGNEDMGIGLLKKQITLAGLSVEQFIEYLNS</sequence>
<evidence type="ECO:0000256" key="7">
    <source>
        <dbReference type="ARBA" id="ARBA00023016"/>
    </source>
</evidence>
<reference evidence="8 9" key="1">
    <citation type="submission" date="2019-02" db="EMBL/GenBank/DDBJ databases">
        <title>Deep-cultivation of Planctomycetes and their phenomic and genomic characterization uncovers novel biology.</title>
        <authorList>
            <person name="Wiegand S."/>
            <person name="Jogler M."/>
            <person name="Boedeker C."/>
            <person name="Pinto D."/>
            <person name="Vollmers J."/>
            <person name="Rivas-Marin E."/>
            <person name="Kohn T."/>
            <person name="Peeters S.H."/>
            <person name="Heuer A."/>
            <person name="Rast P."/>
            <person name="Oberbeckmann S."/>
            <person name="Bunk B."/>
            <person name="Jeske O."/>
            <person name="Meyerdierks A."/>
            <person name="Storesund J.E."/>
            <person name="Kallscheuer N."/>
            <person name="Luecker S."/>
            <person name="Lage O.M."/>
            <person name="Pohl T."/>
            <person name="Merkel B.J."/>
            <person name="Hornburger P."/>
            <person name="Mueller R.-W."/>
            <person name="Bruemmer F."/>
            <person name="Labrenz M."/>
            <person name="Spormann A.M."/>
            <person name="Op Den Camp H."/>
            <person name="Overmann J."/>
            <person name="Amann R."/>
            <person name="Jetten M.S.M."/>
            <person name="Mascher T."/>
            <person name="Medema M.H."/>
            <person name="Devos D.P."/>
            <person name="Kaster A.-K."/>
            <person name="Ovreas L."/>
            <person name="Rohde M."/>
            <person name="Galperin M.Y."/>
            <person name="Jogler C."/>
        </authorList>
    </citation>
    <scope>NUCLEOTIDE SEQUENCE [LARGE SCALE GENOMIC DNA]</scope>
    <source>
        <strain evidence="8 9">Pan54</strain>
    </source>
</reference>
<dbReference type="OrthoDB" id="9810412at2"/>
<proteinExistence type="inferred from homology"/>
<dbReference type="InterPro" id="IPR038570">
    <property type="entry name" value="HicA_sf"/>
</dbReference>
<dbReference type="RefSeq" id="WP_146504112.1">
    <property type="nucleotide sequence ID" value="NZ_SJPG01000001.1"/>
</dbReference>
<accession>A0A5C5XHP6</accession>
<keyword evidence="5" id="KW-0378">Hydrolase</keyword>
<dbReference type="AlphaFoldDB" id="A0A5C5XHP6"/>
<keyword evidence="6" id="KW-0694">RNA-binding</keyword>
<evidence type="ECO:0000313" key="8">
    <source>
        <dbReference type="EMBL" id="TWT62229.1"/>
    </source>
</evidence>
<keyword evidence="7" id="KW-0346">Stress response</keyword>
<keyword evidence="2" id="KW-1277">Toxin-antitoxin system</keyword>
<dbReference type="GO" id="GO:0004519">
    <property type="term" value="F:endonuclease activity"/>
    <property type="evidence" value="ECO:0007669"/>
    <property type="project" value="UniProtKB-KW"/>
</dbReference>
<evidence type="ECO:0000256" key="3">
    <source>
        <dbReference type="ARBA" id="ARBA00022722"/>
    </source>
</evidence>